<dbReference type="AlphaFoldDB" id="A0A6M3LYR6"/>
<organism evidence="1">
    <name type="scientific">viral metagenome</name>
    <dbReference type="NCBI Taxonomy" id="1070528"/>
    <lineage>
        <taxon>unclassified sequences</taxon>
        <taxon>metagenomes</taxon>
        <taxon>organismal metagenomes</taxon>
    </lineage>
</organism>
<accession>A0A6M3LYR6</accession>
<gene>
    <name evidence="1" type="ORF">MM171A00439_0019</name>
</gene>
<name>A0A6M3LYR6_9ZZZZ</name>
<reference evidence="1" key="1">
    <citation type="submission" date="2020-03" db="EMBL/GenBank/DDBJ databases">
        <title>The deep terrestrial virosphere.</title>
        <authorList>
            <person name="Holmfeldt K."/>
            <person name="Nilsson E."/>
            <person name="Simone D."/>
            <person name="Lopez-Fernandez M."/>
            <person name="Wu X."/>
            <person name="de Brujin I."/>
            <person name="Lundin D."/>
            <person name="Andersson A."/>
            <person name="Bertilsson S."/>
            <person name="Dopson M."/>
        </authorList>
    </citation>
    <scope>NUCLEOTIDE SEQUENCE</scope>
    <source>
        <strain evidence="1">MM171A00439</strain>
    </source>
</reference>
<evidence type="ECO:0000313" key="1">
    <source>
        <dbReference type="EMBL" id="QJB00467.1"/>
    </source>
</evidence>
<dbReference type="EMBL" id="MT143694">
    <property type="protein sequence ID" value="QJB00467.1"/>
    <property type="molecule type" value="Genomic_DNA"/>
</dbReference>
<proteinExistence type="predicted"/>
<sequence>MDDNEAKDVLGQWLATLARSPDEDFEISDPWYLYKDSYLGTVFEFTEENEIKCQARGCISNKLYVVARNGELAMHIYKTQGGLCLNCLVIYSHAIVN</sequence>
<protein>
    <submittedName>
        <fullName evidence="1">Uncharacterized protein</fullName>
    </submittedName>
</protein>